<dbReference type="Gene3D" id="3.30.300.30">
    <property type="match status" value="1"/>
</dbReference>
<dbReference type="InterPro" id="IPR010060">
    <property type="entry name" value="NRPS_synth"/>
</dbReference>
<dbReference type="SUPFAM" id="SSF56801">
    <property type="entry name" value="Acetyl-CoA synthetase-like"/>
    <property type="match status" value="1"/>
</dbReference>
<dbReference type="Pfam" id="PF00501">
    <property type="entry name" value="AMP-binding"/>
    <property type="match status" value="1"/>
</dbReference>
<dbReference type="PANTHER" id="PTHR45398">
    <property type="match status" value="1"/>
</dbReference>
<comment type="cofactor">
    <cofactor evidence="1">
        <name>pantetheine 4'-phosphate</name>
        <dbReference type="ChEBI" id="CHEBI:47942"/>
    </cofactor>
</comment>
<dbReference type="FunFam" id="3.30.300.30:FF:000010">
    <property type="entry name" value="Enterobactin synthetase component F"/>
    <property type="match status" value="1"/>
</dbReference>
<dbReference type="NCBIfam" id="TIGR01720">
    <property type="entry name" value="NRPS-para261"/>
    <property type="match status" value="1"/>
</dbReference>
<dbReference type="SUPFAM" id="SSF52777">
    <property type="entry name" value="CoA-dependent acyltransferases"/>
    <property type="match status" value="6"/>
</dbReference>
<evidence type="ECO:0000256" key="4">
    <source>
        <dbReference type="ARBA" id="ARBA00022553"/>
    </source>
</evidence>
<dbReference type="Pfam" id="PF13193">
    <property type="entry name" value="AMP-binding_C"/>
    <property type="match status" value="1"/>
</dbReference>
<protein>
    <recommendedName>
        <fullName evidence="5">Carrier domain-containing protein</fullName>
    </recommendedName>
</protein>
<dbReference type="FunFam" id="1.10.1200.10:FF:000005">
    <property type="entry name" value="Nonribosomal peptide synthetase 1"/>
    <property type="match status" value="1"/>
</dbReference>
<proteinExistence type="inferred from homology"/>
<dbReference type="Gene3D" id="3.30.559.30">
    <property type="entry name" value="Nonribosomal peptide synthetase, condensation domain"/>
    <property type="match status" value="3"/>
</dbReference>
<dbReference type="FunFam" id="3.40.50.980:FF:000002">
    <property type="entry name" value="Enterobactin synthetase component F"/>
    <property type="match status" value="1"/>
</dbReference>
<keyword evidence="3" id="KW-0596">Phosphopantetheine</keyword>
<dbReference type="Gene3D" id="3.40.50.980">
    <property type="match status" value="2"/>
</dbReference>
<comment type="similarity">
    <text evidence="2">Belongs to the ATP-dependent AMP-binding enzyme family.</text>
</comment>
<dbReference type="InterPro" id="IPR041464">
    <property type="entry name" value="TubC_N"/>
</dbReference>
<feature type="non-terminal residue" evidence="6">
    <location>
        <position position="2047"/>
    </location>
</feature>
<dbReference type="GO" id="GO:0003824">
    <property type="term" value="F:catalytic activity"/>
    <property type="evidence" value="ECO:0007669"/>
    <property type="project" value="InterPro"/>
</dbReference>
<dbReference type="Pfam" id="PF00668">
    <property type="entry name" value="Condensation"/>
    <property type="match status" value="3"/>
</dbReference>
<organism evidence="6 7">
    <name type="scientific">Pseudoalteromonas luteoviolacea DSM 6061</name>
    <dbReference type="NCBI Taxonomy" id="1365250"/>
    <lineage>
        <taxon>Bacteria</taxon>
        <taxon>Pseudomonadati</taxon>
        <taxon>Pseudomonadota</taxon>
        <taxon>Gammaproteobacteria</taxon>
        <taxon>Alteromonadales</taxon>
        <taxon>Pseudoalteromonadaceae</taxon>
        <taxon>Pseudoalteromonas</taxon>
    </lineage>
</organism>
<evidence type="ECO:0000313" key="7">
    <source>
        <dbReference type="Proteomes" id="UP000076643"/>
    </source>
</evidence>
<keyword evidence="7" id="KW-1185">Reference proteome</keyword>
<evidence type="ECO:0000259" key="5">
    <source>
        <dbReference type="PROSITE" id="PS50075"/>
    </source>
</evidence>
<dbReference type="InterPro" id="IPR020845">
    <property type="entry name" value="AMP-binding_CS"/>
</dbReference>
<dbReference type="InterPro" id="IPR000873">
    <property type="entry name" value="AMP-dep_synth/lig_dom"/>
</dbReference>
<dbReference type="InterPro" id="IPR036736">
    <property type="entry name" value="ACP-like_sf"/>
</dbReference>
<dbReference type="InterPro" id="IPR045851">
    <property type="entry name" value="AMP-bd_C_sf"/>
</dbReference>
<dbReference type="CDD" id="cd19531">
    <property type="entry name" value="LCL_NRPS-like"/>
    <property type="match status" value="1"/>
</dbReference>
<evidence type="ECO:0000313" key="6">
    <source>
        <dbReference type="EMBL" id="KZN47458.1"/>
    </source>
</evidence>
<dbReference type="SUPFAM" id="SSF47336">
    <property type="entry name" value="ACP-like"/>
    <property type="match status" value="1"/>
</dbReference>
<accession>A0A167CB99</accession>
<dbReference type="EMBL" id="AUYB01000013">
    <property type="protein sequence ID" value="KZN47458.1"/>
    <property type="molecule type" value="Genomic_DNA"/>
</dbReference>
<dbReference type="Proteomes" id="UP000076643">
    <property type="component" value="Unassembled WGS sequence"/>
</dbReference>
<dbReference type="GO" id="GO:0043041">
    <property type="term" value="P:amino acid activation for nonribosomal peptide biosynthetic process"/>
    <property type="evidence" value="ECO:0007669"/>
    <property type="project" value="UniProtKB-ARBA"/>
</dbReference>
<dbReference type="PROSITE" id="PS50075">
    <property type="entry name" value="CARRIER"/>
    <property type="match status" value="1"/>
</dbReference>
<dbReference type="InterPro" id="IPR010071">
    <property type="entry name" value="AA_adenyl_dom"/>
</dbReference>
<comment type="caution">
    <text evidence="6">The sequence shown here is derived from an EMBL/GenBank/DDBJ whole genome shotgun (WGS) entry which is preliminary data.</text>
</comment>
<dbReference type="FunFam" id="3.40.50.980:FF:000001">
    <property type="entry name" value="Non-ribosomal peptide synthetase"/>
    <property type="match status" value="1"/>
</dbReference>
<dbReference type="FunFam" id="3.40.50.12780:FF:000012">
    <property type="entry name" value="Non-ribosomal peptide synthetase"/>
    <property type="match status" value="1"/>
</dbReference>
<dbReference type="Pfam" id="PF18563">
    <property type="entry name" value="TubC_N"/>
    <property type="match status" value="1"/>
</dbReference>
<dbReference type="PANTHER" id="PTHR45398:SF1">
    <property type="entry name" value="ENZYME, PUTATIVE (JCVI)-RELATED"/>
    <property type="match status" value="1"/>
</dbReference>
<keyword evidence="4" id="KW-0597">Phosphoprotein</keyword>
<dbReference type="InterPro" id="IPR044894">
    <property type="entry name" value="TubC_N_sf"/>
</dbReference>
<reference evidence="6 7" key="1">
    <citation type="submission" date="2013-07" db="EMBL/GenBank/DDBJ databases">
        <title>Comparative Genomic and Metabolomic Analysis of Twelve Strains of Pseudoalteromonas luteoviolacea.</title>
        <authorList>
            <person name="Vynne N.G."/>
            <person name="Mansson M."/>
            <person name="Gram L."/>
        </authorList>
    </citation>
    <scope>NUCLEOTIDE SEQUENCE [LARGE SCALE GENOMIC DNA]</scope>
    <source>
        <strain evidence="6 7">DSM 6061</strain>
    </source>
</reference>
<dbReference type="InterPro" id="IPR001242">
    <property type="entry name" value="Condensation_dom"/>
</dbReference>
<sequence>MKLVNEILKEAEANKITLYVKNGKLAYLSESGGFPEELKSKIAKHKEIIISTLVESAYENEASTNASSAIELADREQLIPLSYGQQRLWLVDQLNNDSREYNLSFTLQLNGLLDLNALQNSLDCLVKKHEILRTTYHIDETGSEVEQKINERSTCPLKVIDLSNLDVQRQQDKLDNVTAEESGEAFNLDSDLMLRVVLIQLADNKYELLFVQHHISSDGWSLALLVHEFTSAYKAFVAGEKSPLQPLNIQYADFAAWQRNSLSHATLEKDLSFWEQQLKGAPALHSLPIDKERPLIQSNSGAVEILPLSREITTALKALSERESVTLFILLETIFAVLVSRYSLDNDVVIGTPVAGRDHADLDPLIGFFVNNLLLRCNVDSSLPFTSLLANNKATILEAYDHQQVPFEMLIDHLNVERSLSHSALFQIMFGLNNNEIEDIELPGLHTEVKVNDTDTAKVDLEVAIVEKGDELQVKWIYNTDLFEPSTIQSLLGSYLQLIKAVLQEPSQEVGRLPLLAPQQLEALITEGQGQSVEFNHVCIHELFNAQVIEKPNAIALEFEGQVLTYAELDDKANRLAHYLIESGVTPDTLVGLYMQRSFELVVAIWAVLKAGGAYVPLEFTYPKERLNYIIEDTGLSTIISQTVFENIDLAADKNWIYLDSAQCDQLLDSQSSTQPIVPDLAPSNLAYVIYTSGSTGMPKGVQIEHRALVNRVDWMQNEYQLTSTDKVLQKTPFSFDVSVWEFVWPMVTGAQLVIARPEGHKEPEYLCDLINTSGITTLHFVPSMLSAILQFEQFATCSSLTKVFCSGEALPVTVQDRFLNTLSAELHNLYGPTEAAIDVSNWQCEIISGQSSVPIGLPIQNIDLHILDKYNVPLPNGVVGELHIGGVGLARGYLNREALTEEKFIHSTHSGTRLYKTGDLVKRSKSGAIEYIGRMDDQVKLRGFRIELGEIEHTLHAMDEVKDAAVVVWSGTGNEQDKSLVAYIVPQGDINSEGEEQLYQACLTHLNSQLPAHMVPMTYMAVEYLPVTSNGKLDRKALPTPSIGEQNSSEYEAPRNSIEQNLVDVWQEVLKIERVGIHDNFFALGGDSILSLQTVSKSAQYGISFTAQQVISNQTIAELAAVVNVADTVSYSQKSVMGEQVLLPIQQEFFAANHGDFNHYNQAVLLKTEQHFNHQVLADVFSAIYQRHDALRLRFNCEQETWNANYVPFSDDIVSASCLIEMLESGEDEAVQIERRCNFHQASLNITDGPVFKMVYFKGSESGRLFLVAHHLVIDGLSWRILLSDLESAYEQAIDDRSIVLANKQLSFQSWANALQEQGTSEEILEQAAFWQSQLNESSAPIAKAQSETTASTYRDLSLVEVSLDEKQTTALLTRSNQAYLTQINELLLCSLFLGFEKWSSSQELNVMMEGHGREHEQLAQGVSETVGWFTSKYPLKLSSDSVELNKLIPNIKEQCRQIPHNGIGYGLLSKFNPESGLSELESSDGPQIMFNYLGQFDQALAADSVFQIASESTGRAIGEACALLYALEINGLVLDGQLRFSFGYDRSVLSQEAVSRLSICIKESLQDVINHCVSIEKSVFTPIDFPLATVSFEQLNELQARFNISKLYPATSMQQGMYFHDLIDKSSYVTQVFPTICGDLDIALFKQAWELAVQQFDILRTAFIDIEGVLHQLVAETAHLKWLEEDWSTKSTDQQTADFVQLRQNEKSQGLDVETPSVMKVSVLKLGANKYQVLWSHHHMLLDGWSMPQVYHFVLQSYGALLGNSQQPSKPNAEFEDYIRWYQNQDADAAKQYWQSYLEGVDEATFVSDKSQTPGAKRIHASKKISLDSTSSEALRTFAKKQKTTLNTLIQVAWGIVLQRLTGNESPIFGAIISGRPAQIPSVETMVGLFINNIPVRVSGLEGTLSEVIEQLHQQFNTSQSFGYLPLLDIQKQAMLGTELFDTLLVFENYPLGAGEQAGTGLQVEKVEVDIRDTYPLVLEINDNESLDFSCNYFAEELSSGHVTSILTAFLRTLSQLPNVEYAAHISLLDEQASADFVALNDTAR</sequence>
<dbReference type="CDD" id="cd19534">
    <property type="entry name" value="E_NRPS"/>
    <property type="match status" value="1"/>
</dbReference>
<dbReference type="InterPro" id="IPR025110">
    <property type="entry name" value="AMP-bd_C"/>
</dbReference>
<dbReference type="RefSeq" id="WP_155732514.1">
    <property type="nucleotide sequence ID" value="NZ_AUYB01000013.1"/>
</dbReference>
<feature type="domain" description="Carrier" evidence="5">
    <location>
        <begin position="1054"/>
        <end position="1128"/>
    </location>
</feature>
<dbReference type="PROSITE" id="PS00455">
    <property type="entry name" value="AMP_BINDING"/>
    <property type="match status" value="1"/>
</dbReference>
<gene>
    <name evidence="6" type="ORF">N475_06165</name>
</gene>
<dbReference type="InterPro" id="IPR009081">
    <property type="entry name" value="PP-bd_ACP"/>
</dbReference>
<dbReference type="GO" id="GO:0044550">
    <property type="term" value="P:secondary metabolite biosynthetic process"/>
    <property type="evidence" value="ECO:0007669"/>
    <property type="project" value="UniProtKB-ARBA"/>
</dbReference>
<evidence type="ECO:0000256" key="1">
    <source>
        <dbReference type="ARBA" id="ARBA00001957"/>
    </source>
</evidence>
<dbReference type="Gene3D" id="1.10.10.1830">
    <property type="entry name" value="Non-ribosomal peptide synthase, adenylation domain"/>
    <property type="match status" value="1"/>
</dbReference>
<name>A0A167CB99_9GAMM</name>
<dbReference type="Gene3D" id="1.10.1200.10">
    <property type="entry name" value="ACP-like"/>
    <property type="match status" value="1"/>
</dbReference>
<evidence type="ECO:0000256" key="2">
    <source>
        <dbReference type="ARBA" id="ARBA00006432"/>
    </source>
</evidence>
<dbReference type="NCBIfam" id="TIGR01733">
    <property type="entry name" value="AA-adenyl-dom"/>
    <property type="match status" value="1"/>
</dbReference>
<dbReference type="Pfam" id="PF00550">
    <property type="entry name" value="PP-binding"/>
    <property type="match status" value="1"/>
</dbReference>
<evidence type="ECO:0000256" key="3">
    <source>
        <dbReference type="ARBA" id="ARBA00022450"/>
    </source>
</evidence>
<dbReference type="InterPro" id="IPR023213">
    <property type="entry name" value="CAT-like_dom_sf"/>
</dbReference>
<dbReference type="Gene3D" id="3.30.559.10">
    <property type="entry name" value="Chloramphenicol acetyltransferase-like domain"/>
    <property type="match status" value="3"/>
</dbReference>
<dbReference type="Gene3D" id="2.30.38.10">
    <property type="entry name" value="Luciferase, Domain 3"/>
    <property type="match status" value="1"/>
</dbReference>
<dbReference type="CDD" id="cd17646">
    <property type="entry name" value="A_NRPS_AB3403-like"/>
    <property type="match status" value="1"/>
</dbReference>